<dbReference type="EMBL" id="JAGGMR010000001">
    <property type="protein sequence ID" value="MBP2189316.1"/>
    <property type="molecule type" value="Genomic_DNA"/>
</dbReference>
<evidence type="ECO:0000313" key="3">
    <source>
        <dbReference type="Proteomes" id="UP001519325"/>
    </source>
</evidence>
<dbReference type="Gene3D" id="3.40.190.10">
    <property type="entry name" value="Periplasmic binding protein-like II"/>
    <property type="match status" value="2"/>
</dbReference>
<dbReference type="SUPFAM" id="SSF53850">
    <property type="entry name" value="Periplasmic binding protein-like II"/>
    <property type="match status" value="1"/>
</dbReference>
<comment type="caution">
    <text evidence="2">The sequence shown here is derived from an EMBL/GenBank/DDBJ whole genome shotgun (WGS) entry which is preliminary data.</text>
</comment>
<reference evidence="2 3" key="1">
    <citation type="submission" date="2021-03" db="EMBL/GenBank/DDBJ databases">
        <title>Sequencing the genomes of 1000 actinobacteria strains.</title>
        <authorList>
            <person name="Klenk H.-P."/>
        </authorList>
    </citation>
    <scope>NUCLEOTIDE SEQUENCE [LARGE SCALE GENOMIC DNA]</scope>
    <source>
        <strain evidence="2 3">DSM 45516</strain>
    </source>
</reference>
<sequence length="308" mass="32395">MMFLFTTESWSRRMVLAVSRRMLTRALVVVLAAVAVSCGNESTPTPGFVVGAGDSLESGLLAEIYAGALARTGLSVSVKNQLGDRADYLAALDAGTVSLVGDHSGELLEFFDSGTQARTPAEVTKALHSSLPEGLVVADAADGTDMRPRVLIPAAAAEGEQMRSLAARCADLRAGTAPVPAVLRAPDAPIRVAGCDFRETITLLDADDLREALLDGRVQAGLLTGPAALAPHPLDGLTTLTDDDYALRAENVLPVLRKGSLDALRLKKLNYVAGELTTDELVEMIRRIRAGETSAGDAARVWLDAHAL</sequence>
<dbReference type="Proteomes" id="UP001519325">
    <property type="component" value="Unassembled WGS sequence"/>
</dbReference>
<evidence type="ECO:0000313" key="2">
    <source>
        <dbReference type="EMBL" id="MBP2189316.1"/>
    </source>
</evidence>
<accession>A0ABS4QC90</accession>
<dbReference type="Pfam" id="PF04069">
    <property type="entry name" value="OpuAC"/>
    <property type="match status" value="1"/>
</dbReference>
<protein>
    <submittedName>
        <fullName evidence="2">Osmoprotectant transport system substrate-binding protein</fullName>
    </submittedName>
</protein>
<proteinExistence type="predicted"/>
<dbReference type="RefSeq" id="WP_245365904.1">
    <property type="nucleotide sequence ID" value="NZ_JAGGMR010000001.1"/>
</dbReference>
<gene>
    <name evidence="2" type="ORF">BJ987_002217</name>
</gene>
<keyword evidence="3" id="KW-1185">Reference proteome</keyword>
<organism evidence="2 3">
    <name type="scientific">Nocardia goodfellowii</name>
    <dbReference type="NCBI Taxonomy" id="882446"/>
    <lineage>
        <taxon>Bacteria</taxon>
        <taxon>Bacillati</taxon>
        <taxon>Actinomycetota</taxon>
        <taxon>Actinomycetes</taxon>
        <taxon>Mycobacteriales</taxon>
        <taxon>Nocardiaceae</taxon>
        <taxon>Nocardia</taxon>
    </lineage>
</organism>
<feature type="domain" description="ABC-type glycine betaine transport system substrate-binding" evidence="1">
    <location>
        <begin position="49"/>
        <end position="304"/>
    </location>
</feature>
<name>A0ABS4QC90_9NOCA</name>
<evidence type="ECO:0000259" key="1">
    <source>
        <dbReference type="Pfam" id="PF04069"/>
    </source>
</evidence>
<dbReference type="InterPro" id="IPR007210">
    <property type="entry name" value="ABC_Gly_betaine_transp_sub-bd"/>
</dbReference>